<organism evidence="1 2">
    <name type="scientific">Marseilla massiliensis</name>
    <dbReference type="NCBI Taxonomy" id="1841864"/>
    <lineage>
        <taxon>Bacteria</taxon>
        <taxon>Pseudomonadati</taxon>
        <taxon>Bacteroidota</taxon>
        <taxon>Bacteroidia</taxon>
        <taxon>Bacteroidales</taxon>
        <taxon>Prevotellaceae</taxon>
        <taxon>Marseilla</taxon>
    </lineage>
</organism>
<protein>
    <submittedName>
        <fullName evidence="1">TonB-dependent receptor</fullName>
    </submittedName>
</protein>
<accession>A0A938WJS4</accession>
<keyword evidence="1" id="KW-0675">Receptor</keyword>
<dbReference type="RefSeq" id="WP_205107329.1">
    <property type="nucleotide sequence ID" value="NZ_JACJJL010000002.1"/>
</dbReference>
<comment type="caution">
    <text evidence="1">The sequence shown here is derived from an EMBL/GenBank/DDBJ whole genome shotgun (WGS) entry which is preliminary data.</text>
</comment>
<dbReference type="SUPFAM" id="SSF56935">
    <property type="entry name" value="Porins"/>
    <property type="match status" value="1"/>
</dbReference>
<keyword evidence="2" id="KW-1185">Reference proteome</keyword>
<sequence length="104" mass="12058">MVVASGTPYTRVERFYMLGNHVLSDYGPHNGERLPPYVRLDLSASYDFSVGRGRRSGINLSLYNVTAHDNVLFYRLKVNEVEYAYRPFAFALRLMPSVNYYFSF</sequence>
<reference evidence="1 2" key="1">
    <citation type="journal article" date="2021" name="Sci. Rep.">
        <title>The distribution of antibiotic resistance genes in chicken gut microbiota commensals.</title>
        <authorList>
            <person name="Juricova H."/>
            <person name="Matiasovicova J."/>
            <person name="Kubasova T."/>
            <person name="Cejkova D."/>
            <person name="Rychlik I."/>
        </authorList>
    </citation>
    <scope>NUCLEOTIDE SEQUENCE [LARGE SCALE GENOMIC DNA]</scope>
    <source>
        <strain evidence="1 2">An819</strain>
    </source>
</reference>
<evidence type="ECO:0000313" key="2">
    <source>
        <dbReference type="Proteomes" id="UP000764045"/>
    </source>
</evidence>
<evidence type="ECO:0000313" key="1">
    <source>
        <dbReference type="EMBL" id="MBM6660510.1"/>
    </source>
</evidence>
<dbReference type="AlphaFoldDB" id="A0A938WJS4"/>
<name>A0A938WJS4_9BACT</name>
<dbReference type="Proteomes" id="UP000764045">
    <property type="component" value="Unassembled WGS sequence"/>
</dbReference>
<gene>
    <name evidence="1" type="ORF">H6B30_01860</name>
</gene>
<proteinExistence type="predicted"/>
<dbReference type="EMBL" id="JACJJL010000002">
    <property type="protein sequence ID" value="MBM6660510.1"/>
    <property type="molecule type" value="Genomic_DNA"/>
</dbReference>